<dbReference type="Proteomes" id="UP000215185">
    <property type="component" value="Chromosome 1"/>
</dbReference>
<proteinExistence type="predicted"/>
<dbReference type="RefSeq" id="WP_018372718.1">
    <property type="nucleotide sequence ID" value="NZ_LT906439.1"/>
</dbReference>
<dbReference type="eggNOG" id="COG3764">
    <property type="taxonomic scope" value="Bacteria"/>
</dbReference>
<evidence type="ECO:0000256" key="1">
    <source>
        <dbReference type="ARBA" id="ARBA00022670"/>
    </source>
</evidence>
<keyword evidence="3" id="KW-0788">Thiol protease</keyword>
<protein>
    <submittedName>
        <fullName evidence="6">Sortase</fullName>
    </submittedName>
</protein>
<dbReference type="SUPFAM" id="SSF63817">
    <property type="entry name" value="Sortase"/>
    <property type="match status" value="1"/>
</dbReference>
<accession>A0A239SRL6</accession>
<dbReference type="InterPro" id="IPR005754">
    <property type="entry name" value="Sortase"/>
</dbReference>
<name>A0A239SRL6_9STRE</name>
<dbReference type="NCBIfam" id="TIGR01076">
    <property type="entry name" value="sortase_fam"/>
    <property type="match status" value="1"/>
</dbReference>
<feature type="active site" description="Acyl-thioester intermediate" evidence="4">
    <location>
        <position position="209"/>
    </location>
</feature>
<dbReference type="EMBL" id="LT906439">
    <property type="protein sequence ID" value="SNU87899.1"/>
    <property type="molecule type" value="Genomic_DNA"/>
</dbReference>
<dbReference type="KEGG" id="smen:SAMEA4412692_0820"/>
<evidence type="ECO:0000256" key="3">
    <source>
        <dbReference type="ARBA" id="ARBA00022807"/>
    </source>
</evidence>
<evidence type="ECO:0000313" key="7">
    <source>
        <dbReference type="Proteomes" id="UP000215185"/>
    </source>
</evidence>
<dbReference type="Pfam" id="PF04203">
    <property type="entry name" value="Sortase"/>
    <property type="match status" value="1"/>
</dbReference>
<keyword evidence="5" id="KW-0472">Membrane</keyword>
<keyword evidence="2" id="KW-0378">Hydrolase</keyword>
<dbReference type="STRING" id="1123308.GCA_000380085_00162"/>
<dbReference type="Gene3D" id="2.40.260.10">
    <property type="entry name" value="Sortase"/>
    <property type="match status" value="1"/>
</dbReference>
<dbReference type="CDD" id="cd06165">
    <property type="entry name" value="Sortase_A"/>
    <property type="match status" value="1"/>
</dbReference>
<reference evidence="6 7" key="1">
    <citation type="submission" date="2017-06" db="EMBL/GenBank/DDBJ databases">
        <authorList>
            <consortium name="Pathogen Informatics"/>
        </authorList>
    </citation>
    <scope>NUCLEOTIDE SEQUENCE [LARGE SCALE GENOMIC DNA]</scope>
    <source>
        <strain evidence="6 7">NCTC13788</strain>
    </source>
</reference>
<feature type="active site" description="Proton donor/acceptor" evidence="4">
    <location>
        <position position="143"/>
    </location>
</feature>
<dbReference type="AlphaFoldDB" id="A0A239SRL6"/>
<evidence type="ECO:0000313" key="6">
    <source>
        <dbReference type="EMBL" id="SNU87899.1"/>
    </source>
</evidence>
<keyword evidence="5" id="KW-0812">Transmembrane</keyword>
<dbReference type="GO" id="GO:0008234">
    <property type="term" value="F:cysteine-type peptidase activity"/>
    <property type="evidence" value="ECO:0007669"/>
    <property type="project" value="UniProtKB-KW"/>
</dbReference>
<organism evidence="6 7">
    <name type="scientific">Streptococcus merionis</name>
    <dbReference type="NCBI Taxonomy" id="400065"/>
    <lineage>
        <taxon>Bacteria</taxon>
        <taxon>Bacillati</taxon>
        <taxon>Bacillota</taxon>
        <taxon>Bacilli</taxon>
        <taxon>Lactobacillales</taxon>
        <taxon>Streptococcaceae</taxon>
        <taxon>Streptococcus</taxon>
    </lineage>
</organism>
<dbReference type="OrthoDB" id="1648028at2"/>
<keyword evidence="5" id="KW-1133">Transmembrane helix</keyword>
<dbReference type="InterPro" id="IPR042007">
    <property type="entry name" value="Sortase_A"/>
</dbReference>
<sequence>MANSRLRKKKKKTLKSKFINVFTILLLIISLLLIFNTPIRNSIIAWRTNQYQVEKVTAEEIENNKQAKTSFAFDEVESLSTESVLANQWAAQQLPVIGGIAIPDLGLNLPIFKGLDNTVLHYGAGTMKENQVMGQGNYALASHHVFGITGGSSMLFSPLEKSKPGMKIYITDKTTVHTYVLTTVETVTPDRVDVIDDVPGVTEITLVTCEDAGAEFRTIVKGTLESSVSYAEADESIRKAFTTSYNQIQL</sequence>
<dbReference type="InterPro" id="IPR023365">
    <property type="entry name" value="Sortase_dom-sf"/>
</dbReference>
<evidence type="ECO:0000256" key="4">
    <source>
        <dbReference type="PIRSR" id="PIRSR605754-1"/>
    </source>
</evidence>
<keyword evidence="1" id="KW-0645">Protease</keyword>
<keyword evidence="7" id="KW-1185">Reference proteome</keyword>
<dbReference type="GO" id="GO:0006508">
    <property type="term" value="P:proteolysis"/>
    <property type="evidence" value="ECO:0007669"/>
    <property type="project" value="UniProtKB-KW"/>
</dbReference>
<evidence type="ECO:0000256" key="5">
    <source>
        <dbReference type="SAM" id="Phobius"/>
    </source>
</evidence>
<gene>
    <name evidence="6" type="primary">srtA_2</name>
    <name evidence="6" type="ORF">SAMEA4412692_00820</name>
</gene>
<feature type="transmembrane region" description="Helical" evidence="5">
    <location>
        <begin position="21"/>
        <end position="39"/>
    </location>
</feature>
<evidence type="ECO:0000256" key="2">
    <source>
        <dbReference type="ARBA" id="ARBA00022801"/>
    </source>
</evidence>